<dbReference type="InterPro" id="IPR000711">
    <property type="entry name" value="ATPase_OSCP/dsu"/>
</dbReference>
<proteinExistence type="inferred from homology"/>
<dbReference type="PANTHER" id="PTHR11910">
    <property type="entry name" value="ATP SYNTHASE DELTA CHAIN"/>
    <property type="match status" value="1"/>
</dbReference>
<keyword evidence="7" id="KW-0139">CF(1)</keyword>
<keyword evidence="9" id="KW-1185">Reference proteome</keyword>
<dbReference type="GO" id="GO:0046933">
    <property type="term" value="F:proton-transporting ATP synthase activity, rotational mechanism"/>
    <property type="evidence" value="ECO:0007669"/>
    <property type="project" value="UniProtKB-UniRule"/>
</dbReference>
<evidence type="ECO:0000256" key="7">
    <source>
        <dbReference type="HAMAP-Rule" id="MF_01416"/>
    </source>
</evidence>
<keyword evidence="3 7" id="KW-0375">Hydrogen ion transport</keyword>
<keyword evidence="7" id="KW-1003">Cell membrane</keyword>
<dbReference type="PRINTS" id="PR00125">
    <property type="entry name" value="ATPASEDELTA"/>
</dbReference>
<evidence type="ECO:0000313" key="8">
    <source>
        <dbReference type="EMBL" id="GGJ83437.1"/>
    </source>
</evidence>
<comment type="subcellular location">
    <subcellularLocation>
        <location evidence="7">Cell membrane</location>
        <topology evidence="7">Peripheral membrane protein</topology>
    </subcellularLocation>
    <subcellularLocation>
        <location evidence="1">Membrane</location>
    </subcellularLocation>
</comment>
<evidence type="ECO:0000256" key="5">
    <source>
        <dbReference type="ARBA" id="ARBA00023136"/>
    </source>
</evidence>
<name>A0A8J3FBF8_9ACTN</name>
<comment type="similarity">
    <text evidence="7">Belongs to the ATPase delta chain family.</text>
</comment>
<keyword evidence="6 7" id="KW-0066">ATP synthesis</keyword>
<reference evidence="8" key="1">
    <citation type="journal article" date="2014" name="Int. J. Syst. Evol. Microbiol.">
        <title>Complete genome sequence of Corynebacterium casei LMG S-19264T (=DSM 44701T), isolated from a smear-ripened cheese.</title>
        <authorList>
            <consortium name="US DOE Joint Genome Institute (JGI-PGF)"/>
            <person name="Walter F."/>
            <person name="Albersmeier A."/>
            <person name="Kalinowski J."/>
            <person name="Ruckert C."/>
        </authorList>
    </citation>
    <scope>NUCLEOTIDE SEQUENCE</scope>
    <source>
        <strain evidence="8">JCM 3090</strain>
    </source>
</reference>
<comment type="function">
    <text evidence="7">F(1)F(0) ATP synthase produces ATP from ADP in the presence of a proton or sodium gradient. F-type ATPases consist of two structural domains, F(1) containing the extramembraneous catalytic core and F(0) containing the membrane proton channel, linked together by a central stalk and a peripheral stalk. During catalysis, ATP synthesis in the catalytic domain of F(1) is coupled via a rotary mechanism of the central stalk subunits to proton translocation.</text>
</comment>
<dbReference type="GO" id="GO:0005886">
    <property type="term" value="C:plasma membrane"/>
    <property type="evidence" value="ECO:0007669"/>
    <property type="project" value="UniProtKB-SubCell"/>
</dbReference>
<protein>
    <recommendedName>
        <fullName evidence="7">ATP synthase subunit delta</fullName>
    </recommendedName>
    <alternativeName>
        <fullName evidence="7">ATP synthase F(1) sector subunit delta</fullName>
    </alternativeName>
    <alternativeName>
        <fullName evidence="7">F-type ATPase subunit delta</fullName>
        <shortName evidence="7">F-ATPase subunit delta</shortName>
    </alternativeName>
</protein>
<keyword evidence="2 7" id="KW-0813">Transport</keyword>
<comment type="caution">
    <text evidence="8">The sequence shown here is derived from an EMBL/GenBank/DDBJ whole genome shotgun (WGS) entry which is preliminary data.</text>
</comment>
<evidence type="ECO:0000256" key="4">
    <source>
        <dbReference type="ARBA" id="ARBA00023065"/>
    </source>
</evidence>
<dbReference type="Pfam" id="PF00213">
    <property type="entry name" value="OSCP"/>
    <property type="match status" value="1"/>
</dbReference>
<keyword evidence="5 7" id="KW-0472">Membrane</keyword>
<dbReference type="AlphaFoldDB" id="A0A8J3FBF8"/>
<gene>
    <name evidence="7 8" type="primary">atpH</name>
    <name evidence="8" type="ORF">GCM10010123_11320</name>
</gene>
<reference evidence="8" key="2">
    <citation type="submission" date="2020-09" db="EMBL/GenBank/DDBJ databases">
        <authorList>
            <person name="Sun Q."/>
            <person name="Ohkuma M."/>
        </authorList>
    </citation>
    <scope>NUCLEOTIDE SEQUENCE</scope>
    <source>
        <strain evidence="8">JCM 3090</strain>
    </source>
</reference>
<dbReference type="NCBIfam" id="NF009967">
    <property type="entry name" value="PRK13430.1"/>
    <property type="match status" value="1"/>
</dbReference>
<accession>A0A8J3FBF8</accession>
<dbReference type="GO" id="GO:0045259">
    <property type="term" value="C:proton-transporting ATP synthase complex"/>
    <property type="evidence" value="ECO:0007669"/>
    <property type="project" value="UniProtKB-KW"/>
</dbReference>
<dbReference type="HAMAP" id="MF_01416">
    <property type="entry name" value="ATP_synth_delta_bact"/>
    <property type="match status" value="1"/>
</dbReference>
<dbReference type="EMBL" id="BMQB01000002">
    <property type="protein sequence ID" value="GGJ83437.1"/>
    <property type="molecule type" value="Genomic_DNA"/>
</dbReference>
<dbReference type="Proteomes" id="UP000649739">
    <property type="component" value="Unassembled WGS sequence"/>
</dbReference>
<evidence type="ECO:0000256" key="2">
    <source>
        <dbReference type="ARBA" id="ARBA00022448"/>
    </source>
</evidence>
<comment type="function">
    <text evidence="7">This protein is part of the stalk that links CF(0) to CF(1). It either transmits conformational changes from CF(0) to CF(1) or is implicated in proton conduction.</text>
</comment>
<evidence type="ECO:0000256" key="3">
    <source>
        <dbReference type="ARBA" id="ARBA00022781"/>
    </source>
</evidence>
<organism evidence="8 9">
    <name type="scientific">Pilimelia anulata</name>
    <dbReference type="NCBI Taxonomy" id="53371"/>
    <lineage>
        <taxon>Bacteria</taxon>
        <taxon>Bacillati</taxon>
        <taxon>Actinomycetota</taxon>
        <taxon>Actinomycetes</taxon>
        <taxon>Micromonosporales</taxon>
        <taxon>Micromonosporaceae</taxon>
        <taxon>Pilimelia</taxon>
    </lineage>
</organism>
<evidence type="ECO:0000256" key="6">
    <source>
        <dbReference type="ARBA" id="ARBA00023310"/>
    </source>
</evidence>
<sequence>MQTASRESYAAAAARLAAYAESAVPDALAATAGEIDTVARLLGREPRLRRALSDPARAGRDRAELLRGLLDGRASAATLDVLGTLVAGRWSAPGELLTAAETLVVDALLAAADKAGELAEVEDELFRFGQVAAGTPALRSALGDSTTDPVRRAGLVADLLGGKAGSVTVRLAELAVRGFGGRGFEAALGRLVELAAERRERQVAYVTVAAPLDAAAQSRLGAALAAQYGREVSMRFTVDPAVVGGISVQVGADLYDGTIARRLAETRQALTAR</sequence>
<evidence type="ECO:0000256" key="1">
    <source>
        <dbReference type="ARBA" id="ARBA00004370"/>
    </source>
</evidence>
<evidence type="ECO:0000313" key="9">
    <source>
        <dbReference type="Proteomes" id="UP000649739"/>
    </source>
</evidence>
<keyword evidence="4 7" id="KW-0406">Ion transport</keyword>
<dbReference type="RefSeq" id="WP_189168975.1">
    <property type="nucleotide sequence ID" value="NZ_BMQB01000002.1"/>
</dbReference>